<dbReference type="Pfam" id="PF04972">
    <property type="entry name" value="BON"/>
    <property type="match status" value="1"/>
</dbReference>
<reference evidence="5 6" key="1">
    <citation type="submission" date="2022-11" db="EMBL/GenBank/DDBJ databases">
        <title>Minimal conservation of predation-associated metabolite biosynthetic gene clusters underscores biosynthetic potential of Myxococcota including descriptions for ten novel species: Archangium lansinium sp. nov., Myxococcus landrumus sp. nov., Nannocystis bai.</title>
        <authorList>
            <person name="Ahearne A."/>
            <person name="Stevens C."/>
            <person name="Phillips K."/>
        </authorList>
    </citation>
    <scope>NUCLEOTIDE SEQUENCE [LARGE SCALE GENOMIC DNA]</scope>
    <source>
        <strain evidence="5 6">MIWBW</strain>
    </source>
</reference>
<evidence type="ECO:0000256" key="1">
    <source>
        <dbReference type="ARBA" id="ARBA00008918"/>
    </source>
</evidence>
<dbReference type="PROSITE" id="PS50914">
    <property type="entry name" value="BON"/>
    <property type="match status" value="1"/>
</dbReference>
<organism evidence="5 6">
    <name type="scientific">Archangium lansingense</name>
    <dbReference type="NCBI Taxonomy" id="2995310"/>
    <lineage>
        <taxon>Bacteria</taxon>
        <taxon>Pseudomonadati</taxon>
        <taxon>Myxococcota</taxon>
        <taxon>Myxococcia</taxon>
        <taxon>Myxococcales</taxon>
        <taxon>Cystobacterineae</taxon>
        <taxon>Archangiaceae</taxon>
        <taxon>Archangium</taxon>
    </lineage>
</organism>
<dbReference type="Proteomes" id="UP001207654">
    <property type="component" value="Unassembled WGS sequence"/>
</dbReference>
<dbReference type="Pfam" id="PF03364">
    <property type="entry name" value="Polyketide_cyc"/>
    <property type="match status" value="1"/>
</dbReference>
<name>A0ABT4AJP0_9BACT</name>
<feature type="transmembrane region" description="Helical" evidence="3">
    <location>
        <begin position="6"/>
        <end position="25"/>
    </location>
</feature>
<accession>A0ABT4AJP0</accession>
<dbReference type="EMBL" id="JAPNKA010000001">
    <property type="protein sequence ID" value="MCY1081897.1"/>
    <property type="molecule type" value="Genomic_DNA"/>
</dbReference>
<protein>
    <submittedName>
        <fullName evidence="5">SRPBCC family protein</fullName>
    </submittedName>
</protein>
<dbReference type="PANTHER" id="PTHR33824">
    <property type="entry name" value="POLYKETIDE CYCLASE/DEHYDRASE AND LIPID TRANSPORT SUPERFAMILY PROTEIN"/>
    <property type="match status" value="1"/>
</dbReference>
<dbReference type="InterPro" id="IPR023393">
    <property type="entry name" value="START-like_dom_sf"/>
</dbReference>
<proteinExistence type="inferred from homology"/>
<keyword evidence="6" id="KW-1185">Reference proteome</keyword>
<evidence type="ECO:0000313" key="6">
    <source>
        <dbReference type="Proteomes" id="UP001207654"/>
    </source>
</evidence>
<keyword evidence="3" id="KW-0812">Transmembrane</keyword>
<dbReference type="InterPro" id="IPR005031">
    <property type="entry name" value="COQ10_START"/>
</dbReference>
<comment type="similarity">
    <text evidence="1">Belongs to the ribosome association toxin RatA family.</text>
</comment>
<keyword evidence="3" id="KW-0472">Membrane</keyword>
<dbReference type="InterPro" id="IPR047137">
    <property type="entry name" value="ORF3"/>
</dbReference>
<feature type="domain" description="BON" evidence="4">
    <location>
        <begin position="80"/>
        <end position="146"/>
    </location>
</feature>
<feature type="region of interest" description="Disordered" evidence="2">
    <location>
        <begin position="369"/>
        <end position="401"/>
    </location>
</feature>
<dbReference type="Gene3D" id="3.30.530.20">
    <property type="match status" value="1"/>
</dbReference>
<dbReference type="SUPFAM" id="SSF55961">
    <property type="entry name" value="Bet v1-like"/>
    <property type="match status" value="1"/>
</dbReference>
<dbReference type="RefSeq" id="WP_267540480.1">
    <property type="nucleotide sequence ID" value="NZ_JAPNKA010000001.1"/>
</dbReference>
<dbReference type="PANTHER" id="PTHR33824:SF7">
    <property type="entry name" value="POLYKETIDE CYCLASE_DEHYDRASE AND LIPID TRANSPORT SUPERFAMILY PROTEIN"/>
    <property type="match status" value="1"/>
</dbReference>
<comment type="caution">
    <text evidence="5">The sequence shown here is derived from an EMBL/GenBank/DDBJ whole genome shotgun (WGS) entry which is preliminary data.</text>
</comment>
<dbReference type="CDD" id="cd07817">
    <property type="entry name" value="SRPBCC_8"/>
    <property type="match status" value="1"/>
</dbReference>
<evidence type="ECO:0000256" key="2">
    <source>
        <dbReference type="SAM" id="MobiDB-lite"/>
    </source>
</evidence>
<dbReference type="Gene3D" id="3.30.1340.30">
    <property type="match status" value="1"/>
</dbReference>
<evidence type="ECO:0000313" key="5">
    <source>
        <dbReference type="EMBL" id="MCY1081897.1"/>
    </source>
</evidence>
<evidence type="ECO:0000256" key="3">
    <source>
        <dbReference type="SAM" id="Phobius"/>
    </source>
</evidence>
<sequence length="401" mass="44182">MRVPVGMLGSLVGGVGLGAGLMYLADPRSGRRRRAVAQDKARHVVHETGDAAGVVVRDLAHRSRGYVFETLSRMRREEVDDRTIEARIRSALGRVCSHPHSIQLVVEQGRVQLSGVVLKPEHPRILSRLTRVRGVLDVTDNLQVFKHSDKHPELQGGAIRLGDRPEFLQHNWSPAARFVAGLGGASLLTWGIRGGGLGGMASVFLGSLLTLRSITNIELKRLTGIGGGRLAIEIHKNITVHAPVKEVFGFWRAMENFPRFMSHVEEVRTSGEDRSHWRVRGPAGTVFEWDAIVTRLIPYQVLAWKSVENSTVENAGIIHFEPCNNGRSTRLDIRMSYNPPAGALGHAFARLLGADPKKQMDDDLMRLKSLVETGKATGHETVSREQLSPSTPERSGPRPVH</sequence>
<evidence type="ECO:0000259" key="4">
    <source>
        <dbReference type="PROSITE" id="PS50914"/>
    </source>
</evidence>
<gene>
    <name evidence="5" type="ORF">OV287_46360</name>
</gene>
<keyword evidence="3" id="KW-1133">Transmembrane helix</keyword>
<dbReference type="InterPro" id="IPR007055">
    <property type="entry name" value="BON_dom"/>
</dbReference>
<feature type="compositionally biased region" description="Polar residues" evidence="2">
    <location>
        <begin position="384"/>
        <end position="393"/>
    </location>
</feature>